<evidence type="ECO:0000313" key="2">
    <source>
        <dbReference type="EMBL" id="ALO46031.1"/>
    </source>
</evidence>
<dbReference type="RefSeq" id="WP_058021515.1">
    <property type="nucleotide sequence ID" value="NZ_CP013189.1"/>
</dbReference>
<dbReference type="GO" id="GO:0006508">
    <property type="term" value="P:proteolysis"/>
    <property type="evidence" value="ECO:0007669"/>
    <property type="project" value="InterPro"/>
</dbReference>
<dbReference type="PANTHER" id="PTHR43016">
    <property type="entry name" value="PRESEQUENCE PROTEASE"/>
    <property type="match status" value="1"/>
</dbReference>
<dbReference type="KEGG" id="pspi:PS2015_1374"/>
<evidence type="ECO:0000313" key="3">
    <source>
        <dbReference type="Proteomes" id="UP000065641"/>
    </source>
</evidence>
<accession>A0A0S2KDF8</accession>
<dbReference type="AlphaFoldDB" id="A0A0S2KDF8"/>
<feature type="domain" description="Peptidase M16C associated" evidence="1">
    <location>
        <begin position="473"/>
        <end position="720"/>
    </location>
</feature>
<dbReference type="Pfam" id="PF08367">
    <property type="entry name" value="M16C_assoc"/>
    <property type="match status" value="1"/>
</dbReference>
<dbReference type="InterPro" id="IPR007863">
    <property type="entry name" value="Peptidase_M16_C"/>
</dbReference>
<dbReference type="PANTHER" id="PTHR43016:SF13">
    <property type="entry name" value="PRESEQUENCE PROTEASE, MITOCHONDRIAL"/>
    <property type="match status" value="1"/>
</dbReference>
<dbReference type="OrthoDB" id="9762027at2"/>
<dbReference type="InterPro" id="IPR011765">
    <property type="entry name" value="Pept_M16_N"/>
</dbReference>
<dbReference type="PATRIC" id="fig|1249552.3.peg.1378"/>
<dbReference type="Pfam" id="PF22516">
    <property type="entry name" value="PreP_C"/>
    <property type="match status" value="1"/>
</dbReference>
<dbReference type="GO" id="GO:0046872">
    <property type="term" value="F:metal ion binding"/>
    <property type="evidence" value="ECO:0007669"/>
    <property type="project" value="InterPro"/>
</dbReference>
<evidence type="ECO:0000259" key="1">
    <source>
        <dbReference type="SMART" id="SM01264"/>
    </source>
</evidence>
<sequence length="981" mass="109489">MTSTSEPSPASQSHPAFHWLRSHNIASLQLEMHEFEHRRTGARHYHLAADNDENVFLVALRTLPMDSTGVAHILEHTALCGSEKYPVRDPFFMMIRRSLNTFMNAFTSSDCTAYPFASKNRKDFNNLLKVYMDAVFFSNLNELDFAQEGHRLAFSEDSDANSDLVYKGVVYNEMKGAMSSTTARLWQTFSSYLFPTSTYHYNSGGEPSHIPDLSYEQLKRFYETHYHPSNAIFMTYGNIPANELQTSFEELALKRFDRLPMTFSATDEKRYLSPVRVQESFAAEPDEQSTNSTHVVVGWLLGQSMQLDELFRAHLLSAVLLDNSASPLLAVLETSELGKSPSPLCGLEDSNREMSFICGLEGCADDATSAIEQLILSTLEKISEQGVDQRQIEAALHQLELSQREIAGDSYPYGLQLIMAGLSTAVHRGDPIKLLDIEPALSQLREDIKDPDFIPGLVRKLLLNNQHRVTLTLTPDSELATREKNAEAQRLAAIKEQLSDAEREQIIQLNARLAQRQLQQDDPDVLPKVSLQDVPAELPLITSEQHTLHNCPLTWYSQGTNGLVYQQIIVDLPDLEAELLEVLPWYTTCFTELGIGERDYTEVQTWQSAVCGGISCYTSARSAIDNEQEQKAVLVLSSKALADKHAEMTELLFETFFNTRLDENKRISELLEQVNARQQSSITGRGHTMAVSLASSGMSPTAQLSHQFSGLQGIKSLKSFLSAQSGVSITDLLSRFQQIHKRIIKAPRRFLLIGEATHRHDYIDALRNQWQGAPTIDNTQAGLSLAPVRQPVRALWTTNTQVNFCAKAYPTVPGGHADHPVLCVLAGVLRNAYLHRAVREQGGAYGAGADQDAGSASFRFYSYRDPRLSETLHDFDASVDWLLNLTDADHLVEEAILGVISGMDRSVSPSGAARQDYYNSLFGRTREKQMEFRNAVLKTRFADLKRVALKYLKPGNASIGVLSNTEQRAVAEQLGLAVNSI</sequence>
<dbReference type="Proteomes" id="UP000065641">
    <property type="component" value="Chromosome"/>
</dbReference>
<protein>
    <submittedName>
        <fullName evidence="2">Peptidase M16-like protein</fullName>
    </submittedName>
</protein>
<dbReference type="Pfam" id="PF00675">
    <property type="entry name" value="Peptidase_M16"/>
    <property type="match status" value="1"/>
</dbReference>
<dbReference type="InterPro" id="IPR011249">
    <property type="entry name" value="Metalloenz_LuxS/M16"/>
</dbReference>
<dbReference type="InterPro" id="IPR055130">
    <property type="entry name" value="PreP_C"/>
</dbReference>
<dbReference type="FunFam" id="3.30.830.10:FF:000011">
    <property type="entry name" value="Presequence protease, mitochondrial"/>
    <property type="match status" value="1"/>
</dbReference>
<keyword evidence="3" id="KW-1185">Reference proteome</keyword>
<organism evidence="2 3">
    <name type="scientific">Pseudohongiella spirulinae</name>
    <dbReference type="NCBI Taxonomy" id="1249552"/>
    <lineage>
        <taxon>Bacteria</taxon>
        <taxon>Pseudomonadati</taxon>
        <taxon>Pseudomonadota</taxon>
        <taxon>Gammaproteobacteria</taxon>
        <taxon>Pseudomonadales</taxon>
        <taxon>Pseudohongiellaceae</taxon>
        <taxon>Pseudohongiella</taxon>
    </lineage>
</organism>
<dbReference type="SUPFAM" id="SSF63411">
    <property type="entry name" value="LuxS/MPP-like metallohydrolase"/>
    <property type="match status" value="4"/>
</dbReference>
<dbReference type="Pfam" id="PF05193">
    <property type="entry name" value="Peptidase_M16_C"/>
    <property type="match status" value="1"/>
</dbReference>
<name>A0A0S2KDF8_9GAMM</name>
<reference evidence="2 3" key="1">
    <citation type="submission" date="2015-11" db="EMBL/GenBank/DDBJ databases">
        <authorList>
            <person name="Zhang Y."/>
            <person name="Guo Z."/>
        </authorList>
    </citation>
    <scope>NUCLEOTIDE SEQUENCE [LARGE SCALE GENOMIC DNA]</scope>
    <source>
        <strain evidence="2 3">KCTC 32221</strain>
    </source>
</reference>
<dbReference type="InterPro" id="IPR013578">
    <property type="entry name" value="Peptidase_M16C_assoc"/>
</dbReference>
<dbReference type="SMART" id="SM01264">
    <property type="entry name" value="M16C_associated"/>
    <property type="match status" value="1"/>
</dbReference>
<gene>
    <name evidence="2" type="ORF">PS2015_1374</name>
</gene>
<dbReference type="Gene3D" id="3.30.830.10">
    <property type="entry name" value="Metalloenzyme, LuxS/M16 peptidase-like"/>
    <property type="match status" value="4"/>
</dbReference>
<dbReference type="EMBL" id="CP013189">
    <property type="protein sequence ID" value="ALO46031.1"/>
    <property type="molecule type" value="Genomic_DNA"/>
</dbReference>
<proteinExistence type="predicted"/>
<dbReference type="STRING" id="1249552.PS2015_1374"/>